<dbReference type="RefSeq" id="WP_185986892.1">
    <property type="nucleotide sequence ID" value="NZ_BAAALZ010000001.1"/>
</dbReference>
<gene>
    <name evidence="1" type="ORF">BJ960_001597</name>
</gene>
<reference evidence="1 2" key="1">
    <citation type="submission" date="2020-07" db="EMBL/GenBank/DDBJ databases">
        <title>Sequencing the genomes of 1000 actinobacteria strains.</title>
        <authorList>
            <person name="Klenk H.-P."/>
        </authorList>
    </citation>
    <scope>NUCLEOTIDE SEQUENCE [LARGE SCALE GENOMIC DNA]</scope>
    <source>
        <strain evidence="1 2">DSM 17380</strain>
    </source>
</reference>
<protein>
    <submittedName>
        <fullName evidence="1">Uncharacterized protein</fullName>
    </submittedName>
</protein>
<dbReference type="EMBL" id="JACCBD010000001">
    <property type="protein sequence ID" value="NYD26794.1"/>
    <property type="molecule type" value="Genomic_DNA"/>
</dbReference>
<evidence type="ECO:0000313" key="1">
    <source>
        <dbReference type="EMBL" id="NYD26794.1"/>
    </source>
</evidence>
<keyword evidence="2" id="KW-1185">Reference proteome</keyword>
<name>A0A852RER2_9MICO</name>
<accession>A0A852RER2</accession>
<organism evidence="1 2">
    <name type="scientific">Leucobacter aridicollis</name>
    <dbReference type="NCBI Taxonomy" id="283878"/>
    <lineage>
        <taxon>Bacteria</taxon>
        <taxon>Bacillati</taxon>
        <taxon>Actinomycetota</taxon>
        <taxon>Actinomycetes</taxon>
        <taxon>Micrococcales</taxon>
        <taxon>Microbacteriaceae</taxon>
        <taxon>Leucobacter</taxon>
    </lineage>
</organism>
<evidence type="ECO:0000313" key="2">
    <source>
        <dbReference type="Proteomes" id="UP000586095"/>
    </source>
</evidence>
<proteinExistence type="predicted"/>
<dbReference type="AlphaFoldDB" id="A0A852RER2"/>
<dbReference type="Proteomes" id="UP000586095">
    <property type="component" value="Unassembled WGS sequence"/>
</dbReference>
<sequence>MSLEGDGFVQTVLHDGEISDMEYQEAMTRVETCYASHNASVTYDAYGFETVESLDGTGDPLEIMGACAESDGGIVMLYDQIRRNPDNRSEEELLTACLVRSGVVDKGFTVDDFLEVMDSSASTPWEADDERVTLCNKDPLGLVSGQ</sequence>
<comment type="caution">
    <text evidence="1">The sequence shown here is derived from an EMBL/GenBank/DDBJ whole genome shotgun (WGS) entry which is preliminary data.</text>
</comment>